<evidence type="ECO:0000256" key="3">
    <source>
        <dbReference type="ARBA" id="ARBA00022574"/>
    </source>
</evidence>
<dbReference type="InterPro" id="IPR044666">
    <property type="entry name" value="Cyclophilin_A-like"/>
</dbReference>
<dbReference type="InterPro" id="IPR036322">
    <property type="entry name" value="WD40_repeat_dom_sf"/>
</dbReference>
<evidence type="ECO:0000313" key="10">
    <source>
        <dbReference type="EMBL" id="CEM15839.1"/>
    </source>
</evidence>
<keyword evidence="6" id="KW-0413">Isomerase</keyword>
<reference evidence="10" key="1">
    <citation type="submission" date="2014-11" db="EMBL/GenBank/DDBJ databases">
        <authorList>
            <person name="Otto D Thomas"/>
            <person name="Naeem Raeece"/>
        </authorList>
    </citation>
    <scope>NUCLEOTIDE SEQUENCE</scope>
</reference>
<dbReference type="CDD" id="cd01927">
    <property type="entry name" value="cyclophilin_WD40"/>
    <property type="match status" value="1"/>
</dbReference>
<evidence type="ECO:0000256" key="7">
    <source>
        <dbReference type="PROSITE-ProRule" id="PRU00221"/>
    </source>
</evidence>
<dbReference type="SUPFAM" id="SSF50978">
    <property type="entry name" value="WD40 repeat-like"/>
    <property type="match status" value="1"/>
</dbReference>
<dbReference type="InterPro" id="IPR020892">
    <property type="entry name" value="Cyclophilin-type_PPIase_CS"/>
</dbReference>
<dbReference type="FunFam" id="2.40.100.10:FF:000003">
    <property type="entry name" value="Peptidylprolyl isomerase domain and WD repeat-containing 1"/>
    <property type="match status" value="1"/>
</dbReference>
<evidence type="ECO:0000256" key="8">
    <source>
        <dbReference type="SAM" id="MobiDB-lite"/>
    </source>
</evidence>
<dbReference type="PANTHER" id="PTHR45625">
    <property type="entry name" value="PEPTIDYL-PROLYL CIS-TRANS ISOMERASE-RELATED"/>
    <property type="match status" value="1"/>
</dbReference>
<dbReference type="SUPFAM" id="SSF50891">
    <property type="entry name" value="Cyclophilin-like"/>
    <property type="match status" value="1"/>
</dbReference>
<keyword evidence="4" id="KW-0677">Repeat</keyword>
<organism evidence="10">
    <name type="scientific">Chromera velia CCMP2878</name>
    <dbReference type="NCBI Taxonomy" id="1169474"/>
    <lineage>
        <taxon>Eukaryota</taxon>
        <taxon>Sar</taxon>
        <taxon>Alveolata</taxon>
        <taxon>Colpodellida</taxon>
        <taxon>Chromeraceae</taxon>
        <taxon>Chromera</taxon>
    </lineage>
</organism>
<dbReference type="Pfam" id="PF00160">
    <property type="entry name" value="Pro_isomerase"/>
    <property type="match status" value="1"/>
</dbReference>
<evidence type="ECO:0000256" key="6">
    <source>
        <dbReference type="ARBA" id="ARBA00023235"/>
    </source>
</evidence>
<evidence type="ECO:0000256" key="4">
    <source>
        <dbReference type="ARBA" id="ARBA00022737"/>
    </source>
</evidence>
<feature type="domain" description="PPIase cyclophilin-type" evidence="9">
    <location>
        <begin position="504"/>
        <end position="658"/>
    </location>
</feature>
<dbReference type="PhylomeDB" id="A0A0G4FPX9"/>
<sequence>MADVAGGEREREKRPAEHPPGGPAAAAAAPAVEGDDEEEDDDFGPMPQPAAGQTKKKRKVVIDEAMYLQNLPSGEMYEKSFMHREVVTKVVCSSESEFILTGSADGHVKFWKKTFDGIEFVKHFRAHLGKLYDLSLSEDGAFACSVGEDSAMKTFDVLNFDLVCMTKLSFRPFACCLLHKKGELSPLVAVSERQSPSLHLLEAMTGNGTPLRTLTRHVAPVHIIRALPKLGFALSIDRKGGIELWDPQSVSPPFAMPTKQSTGGTFRFGSKMDTDMFELQKSGTSASAVGVAPDSSLVAMLCEDFHLRVFRTHSFKLVKKFDETIEMYQTAQVDPKMALLHMDRLDFGKKLAVEKELRRSFDSVSLQTLMFDESSNFLIYPSIVGIKVVNLTNNKLCRVIGRGEKTERFLACALIQCKPKKKKTSGAIMSSSGASTRIEMADPTLICSGYNRHRFYLFSQREPEEASHAEGGGGAVRDVFNEKPSKEEAAAAIADMQNERALALGKQATIHTTMGDIIIKLFASEVPRTVENFTVHSRNGYFDETKFHRVIKGFMIQTGDPKGDGTGGESIWGGDFEDEFHRSLKHDRPYTVSMANSGPNTNGSQFFITTVPCPWLDNKHSVFGRVVKGMDVVHAIENVRTDGSEKPYKDVKVLTIKVTS</sequence>
<dbReference type="PROSITE" id="PS50082">
    <property type="entry name" value="WD_REPEATS_2"/>
    <property type="match status" value="1"/>
</dbReference>
<feature type="repeat" description="WD" evidence="7">
    <location>
        <begin position="80"/>
        <end position="112"/>
    </location>
</feature>
<proteinExistence type="predicted"/>
<accession>A0A0G4FPX9</accession>
<dbReference type="PANTHER" id="PTHR45625:SF4">
    <property type="entry name" value="PEPTIDYLPROLYL ISOMERASE DOMAIN AND WD REPEAT-CONTAINING PROTEIN 1"/>
    <property type="match status" value="1"/>
</dbReference>
<evidence type="ECO:0000256" key="2">
    <source>
        <dbReference type="ARBA" id="ARBA00013194"/>
    </source>
</evidence>
<dbReference type="VEuPathDB" id="CryptoDB:Cvel_17964"/>
<dbReference type="Gene3D" id="2.130.10.10">
    <property type="entry name" value="YVTN repeat-like/Quinoprotein amine dehydrogenase"/>
    <property type="match status" value="1"/>
</dbReference>
<dbReference type="InterPro" id="IPR029000">
    <property type="entry name" value="Cyclophilin-like_dom_sf"/>
</dbReference>
<keyword evidence="5" id="KW-0697">Rotamase</keyword>
<dbReference type="InterPro" id="IPR001680">
    <property type="entry name" value="WD40_rpt"/>
</dbReference>
<feature type="compositionally biased region" description="Basic and acidic residues" evidence="8">
    <location>
        <begin position="1"/>
        <end position="17"/>
    </location>
</feature>
<dbReference type="PRINTS" id="PR00153">
    <property type="entry name" value="CSAPPISMRASE"/>
</dbReference>
<dbReference type="GO" id="GO:0006457">
    <property type="term" value="P:protein folding"/>
    <property type="evidence" value="ECO:0007669"/>
    <property type="project" value="InterPro"/>
</dbReference>
<protein>
    <recommendedName>
        <fullName evidence="2">peptidylprolyl isomerase</fullName>
        <ecNumber evidence="2">5.2.1.8</ecNumber>
    </recommendedName>
</protein>
<feature type="region of interest" description="Disordered" evidence="8">
    <location>
        <begin position="1"/>
        <end position="57"/>
    </location>
</feature>
<dbReference type="Pfam" id="PF00400">
    <property type="entry name" value="WD40"/>
    <property type="match status" value="1"/>
</dbReference>
<dbReference type="Gene3D" id="2.40.100.10">
    <property type="entry name" value="Cyclophilin-like"/>
    <property type="match status" value="1"/>
</dbReference>
<evidence type="ECO:0000259" key="9">
    <source>
        <dbReference type="PROSITE" id="PS50072"/>
    </source>
</evidence>
<dbReference type="SMART" id="SM00320">
    <property type="entry name" value="WD40"/>
    <property type="match status" value="4"/>
</dbReference>
<dbReference type="PROSITE" id="PS50072">
    <property type="entry name" value="CSA_PPIASE_2"/>
    <property type="match status" value="1"/>
</dbReference>
<dbReference type="EMBL" id="CDMZ01000510">
    <property type="protein sequence ID" value="CEM15839.1"/>
    <property type="molecule type" value="Genomic_DNA"/>
</dbReference>
<dbReference type="InterPro" id="IPR015943">
    <property type="entry name" value="WD40/YVTN_repeat-like_dom_sf"/>
</dbReference>
<dbReference type="PROSITE" id="PS00170">
    <property type="entry name" value="CSA_PPIASE_1"/>
    <property type="match status" value="1"/>
</dbReference>
<dbReference type="InterPro" id="IPR002130">
    <property type="entry name" value="Cyclophilin-type_PPIase_dom"/>
</dbReference>
<gene>
    <name evidence="10" type="ORF">Cvel_17964</name>
</gene>
<dbReference type="GO" id="GO:0003755">
    <property type="term" value="F:peptidyl-prolyl cis-trans isomerase activity"/>
    <property type="evidence" value="ECO:0007669"/>
    <property type="project" value="UniProtKB-KW"/>
</dbReference>
<name>A0A0G4FPX9_9ALVE</name>
<keyword evidence="3 7" id="KW-0853">WD repeat</keyword>
<comment type="catalytic activity">
    <reaction evidence="1">
        <text>[protein]-peptidylproline (omega=180) = [protein]-peptidylproline (omega=0)</text>
        <dbReference type="Rhea" id="RHEA:16237"/>
        <dbReference type="Rhea" id="RHEA-COMP:10747"/>
        <dbReference type="Rhea" id="RHEA-COMP:10748"/>
        <dbReference type="ChEBI" id="CHEBI:83833"/>
        <dbReference type="ChEBI" id="CHEBI:83834"/>
        <dbReference type="EC" id="5.2.1.8"/>
    </reaction>
</comment>
<dbReference type="GO" id="GO:0005634">
    <property type="term" value="C:nucleus"/>
    <property type="evidence" value="ECO:0007669"/>
    <property type="project" value="UniProtKB-ARBA"/>
</dbReference>
<evidence type="ECO:0000256" key="5">
    <source>
        <dbReference type="ARBA" id="ARBA00023110"/>
    </source>
</evidence>
<feature type="compositionally biased region" description="Acidic residues" evidence="8">
    <location>
        <begin position="33"/>
        <end position="43"/>
    </location>
</feature>
<dbReference type="AlphaFoldDB" id="A0A0G4FPX9"/>
<feature type="compositionally biased region" description="Low complexity" evidence="8">
    <location>
        <begin position="23"/>
        <end position="32"/>
    </location>
</feature>
<dbReference type="EC" id="5.2.1.8" evidence="2"/>
<evidence type="ECO:0000256" key="1">
    <source>
        <dbReference type="ARBA" id="ARBA00000971"/>
    </source>
</evidence>